<evidence type="ECO:0000313" key="8">
    <source>
        <dbReference type="Proteomes" id="UP001594351"/>
    </source>
</evidence>
<evidence type="ECO:0000313" key="7">
    <source>
        <dbReference type="EMBL" id="MFC1850138.1"/>
    </source>
</evidence>
<evidence type="ECO:0000256" key="4">
    <source>
        <dbReference type="ARBA" id="ARBA00022989"/>
    </source>
</evidence>
<sequence>MTNDNQSFKRIERNLIVLASLVTGGGFLTVGFESGVGAFLGSLVAFANFRLIQVGVKKIVAEEEQWTARKYVLFSGGKLLGLALFLGFIFYTFKPSFVFFLIGFSLLFPAILWETMINISKSDDNEIGEPISGSRN</sequence>
<keyword evidence="5 6" id="KW-0472">Membrane</keyword>
<dbReference type="EMBL" id="JBHPBY010000078">
    <property type="protein sequence ID" value="MFC1850138.1"/>
    <property type="molecule type" value="Genomic_DNA"/>
</dbReference>
<accession>A0ABV6YVQ2</accession>
<feature type="transmembrane region" description="Helical" evidence="6">
    <location>
        <begin position="71"/>
        <end position="91"/>
    </location>
</feature>
<name>A0ABV6YVQ2_UNCC1</name>
<evidence type="ECO:0000256" key="2">
    <source>
        <dbReference type="ARBA" id="ARBA00022475"/>
    </source>
</evidence>
<dbReference type="InterPro" id="IPR005598">
    <property type="entry name" value="ATP_synth_I"/>
</dbReference>
<evidence type="ECO:0000256" key="3">
    <source>
        <dbReference type="ARBA" id="ARBA00022692"/>
    </source>
</evidence>
<keyword evidence="3 6" id="KW-0812">Transmembrane</keyword>
<keyword evidence="8" id="KW-1185">Reference proteome</keyword>
<keyword evidence="2" id="KW-1003">Cell membrane</keyword>
<gene>
    <name evidence="7" type="ORF">ACFL27_08105</name>
</gene>
<dbReference type="Pfam" id="PF03899">
    <property type="entry name" value="ATP-synt_I"/>
    <property type="match status" value="1"/>
</dbReference>
<reference evidence="7 8" key="1">
    <citation type="submission" date="2024-09" db="EMBL/GenBank/DDBJ databases">
        <title>Laminarin stimulates single cell rates of sulfate reduction while oxygen inhibits transcriptomic activity in coastal marine sediment.</title>
        <authorList>
            <person name="Lindsay M."/>
            <person name="Orcutt B."/>
            <person name="Emerson D."/>
            <person name="Stepanauskas R."/>
            <person name="D'Angelo T."/>
        </authorList>
    </citation>
    <scope>NUCLEOTIDE SEQUENCE [LARGE SCALE GENOMIC DNA]</scope>
    <source>
        <strain evidence="7">SAG AM-311-K15</strain>
    </source>
</reference>
<feature type="transmembrane region" description="Helical" evidence="6">
    <location>
        <begin position="15"/>
        <end position="32"/>
    </location>
</feature>
<comment type="subcellular location">
    <subcellularLocation>
        <location evidence="1">Cell membrane</location>
        <topology evidence="1">Multi-pass membrane protein</topology>
    </subcellularLocation>
</comment>
<evidence type="ECO:0000256" key="5">
    <source>
        <dbReference type="ARBA" id="ARBA00023136"/>
    </source>
</evidence>
<evidence type="ECO:0000256" key="1">
    <source>
        <dbReference type="ARBA" id="ARBA00004651"/>
    </source>
</evidence>
<keyword evidence="4 6" id="KW-1133">Transmembrane helix</keyword>
<proteinExistence type="predicted"/>
<comment type="caution">
    <text evidence="7">The sequence shown here is derived from an EMBL/GenBank/DDBJ whole genome shotgun (WGS) entry which is preliminary data.</text>
</comment>
<evidence type="ECO:0000256" key="6">
    <source>
        <dbReference type="SAM" id="Phobius"/>
    </source>
</evidence>
<dbReference type="Proteomes" id="UP001594351">
    <property type="component" value="Unassembled WGS sequence"/>
</dbReference>
<feature type="transmembrane region" description="Helical" evidence="6">
    <location>
        <begin position="38"/>
        <end position="59"/>
    </location>
</feature>
<protein>
    <submittedName>
        <fullName evidence="7">ATP synthase subunit I</fullName>
    </submittedName>
</protein>
<feature type="transmembrane region" description="Helical" evidence="6">
    <location>
        <begin position="97"/>
        <end position="113"/>
    </location>
</feature>
<organism evidence="7 8">
    <name type="scientific">candidate division CSSED10-310 bacterium</name>
    <dbReference type="NCBI Taxonomy" id="2855610"/>
    <lineage>
        <taxon>Bacteria</taxon>
        <taxon>Bacteria division CSSED10-310</taxon>
    </lineage>
</organism>